<dbReference type="Proteomes" id="UP000273675">
    <property type="component" value="Unassembled WGS sequence"/>
</dbReference>
<evidence type="ECO:0000256" key="3">
    <source>
        <dbReference type="ARBA" id="ARBA00022741"/>
    </source>
</evidence>
<reference evidence="8 9" key="1">
    <citation type="submission" date="2018-10" db="EMBL/GenBank/DDBJ databases">
        <title>Genomic Encyclopedia of Type Strains, Phase IV (KMG-IV): sequencing the most valuable type-strain genomes for metagenomic binning, comparative biology and taxonomic classification.</title>
        <authorList>
            <person name="Goeker M."/>
        </authorList>
    </citation>
    <scope>NUCLEOTIDE SEQUENCE [LARGE SCALE GENOMIC DNA]</scope>
    <source>
        <strain evidence="8 9">DSM 4734</strain>
    </source>
</reference>
<dbReference type="GO" id="GO:0005524">
    <property type="term" value="F:ATP binding"/>
    <property type="evidence" value="ECO:0007669"/>
    <property type="project" value="UniProtKB-UniRule"/>
</dbReference>
<evidence type="ECO:0000313" key="9">
    <source>
        <dbReference type="Proteomes" id="UP000273675"/>
    </source>
</evidence>
<dbReference type="InterPro" id="IPR014729">
    <property type="entry name" value="Rossmann-like_a/b/a_fold"/>
</dbReference>
<dbReference type="Gene3D" id="3.40.50.620">
    <property type="entry name" value="HUPs"/>
    <property type="match status" value="1"/>
</dbReference>
<evidence type="ECO:0000256" key="1">
    <source>
        <dbReference type="ARBA" id="ARBA00022598"/>
    </source>
</evidence>
<dbReference type="NCBIfam" id="TIGR02432">
    <property type="entry name" value="lysidine_TilS_N"/>
    <property type="match status" value="1"/>
</dbReference>
<gene>
    <name evidence="6" type="primary">tilS</name>
    <name evidence="8" type="ORF">C7435_3160</name>
</gene>
<proteinExistence type="inferred from homology"/>
<dbReference type="InterPro" id="IPR011063">
    <property type="entry name" value="TilS/TtcA_N"/>
</dbReference>
<comment type="caution">
    <text evidence="8">The sequence shown here is derived from an EMBL/GenBank/DDBJ whole genome shotgun (WGS) entry which is preliminary data.</text>
</comment>
<dbReference type="InterPro" id="IPR012094">
    <property type="entry name" value="tRNA_Ile_lys_synt"/>
</dbReference>
<comment type="subcellular location">
    <subcellularLocation>
        <location evidence="6">Cytoplasm</location>
    </subcellularLocation>
</comment>
<dbReference type="InterPro" id="IPR012795">
    <property type="entry name" value="tRNA_Ile_lys_synt_N"/>
</dbReference>
<dbReference type="AlphaFoldDB" id="A0A495CY58"/>
<evidence type="ECO:0000256" key="2">
    <source>
        <dbReference type="ARBA" id="ARBA00022694"/>
    </source>
</evidence>
<sequence>MSAAAVDIVGTALDRLGGDGVLGLACSGGGDSLALLLIASDWADRNGRRLHVFTVDHRLRPEAAVEAQEVSRIAAELGWPCDILPWQEARAGAGIQARARKARHRLLANACQTHGIDRLMLAHTRDDQSETVWLRLAAGGSWRSAAAMAETAPSPVWPEGRDLTLIRPCLCIDRADLRQILATAGRRWVDDPSNEDCRYARIRTRGTLCQLGEAGFETARFAALATTLQALIQAERAAAWRAAGTCVGIEAWGGARIDRATWSALTPAIRFCMLDALVMAVSGEEQNPTRSRLEPIDAALCDGRPVSGCGVRLLEERDGAVWMVRDAGAVLGRVDRPVPEPWCETAASSGGRQSTWIFDGRFELANRQRKLDWRLLGEAYQGVSDRAILDPVPGPARSGLLVGERNGEVVEIAGFAAADGSATMRSLLAHRFCRRLLPHPAARWFDEPNAA</sequence>
<comment type="domain">
    <text evidence="6">The N-terminal region contains the highly conserved SGGXDS motif, predicted to be a P-loop motif involved in ATP binding.</text>
</comment>
<dbReference type="EC" id="6.3.4.19" evidence="6"/>
<keyword evidence="6" id="KW-0963">Cytoplasm</keyword>
<dbReference type="PANTHER" id="PTHR43033:SF1">
    <property type="entry name" value="TRNA(ILE)-LYSIDINE SYNTHASE-RELATED"/>
    <property type="match status" value="1"/>
</dbReference>
<dbReference type="GO" id="GO:0032267">
    <property type="term" value="F:tRNA(Ile)-lysidine synthase activity"/>
    <property type="evidence" value="ECO:0007669"/>
    <property type="project" value="UniProtKB-EC"/>
</dbReference>
<dbReference type="PANTHER" id="PTHR43033">
    <property type="entry name" value="TRNA(ILE)-LYSIDINE SYNTHASE-RELATED"/>
    <property type="match status" value="1"/>
</dbReference>
<feature type="domain" description="tRNA(Ile)-lysidine/2-thiocytidine synthase N-terminal" evidence="7">
    <location>
        <begin position="24"/>
        <end position="205"/>
    </location>
</feature>
<protein>
    <recommendedName>
        <fullName evidence="6">tRNA(Ile)-lysidine synthase</fullName>
        <ecNumber evidence="6">6.3.4.19</ecNumber>
    </recommendedName>
    <alternativeName>
        <fullName evidence="6">tRNA(Ile)-2-lysyl-cytidine synthase</fullName>
    </alternativeName>
    <alternativeName>
        <fullName evidence="6">tRNA(Ile)-lysidine synthetase</fullName>
    </alternativeName>
</protein>
<organism evidence="8 9">
    <name type="scientific">Maricaulis maris</name>
    <dbReference type="NCBI Taxonomy" id="74318"/>
    <lineage>
        <taxon>Bacteria</taxon>
        <taxon>Pseudomonadati</taxon>
        <taxon>Pseudomonadota</taxon>
        <taxon>Alphaproteobacteria</taxon>
        <taxon>Maricaulales</taxon>
        <taxon>Maricaulaceae</taxon>
        <taxon>Maricaulis</taxon>
    </lineage>
</organism>
<dbReference type="RefSeq" id="WP_170150512.1">
    <property type="nucleotide sequence ID" value="NZ_RBIM01000008.1"/>
</dbReference>
<evidence type="ECO:0000256" key="5">
    <source>
        <dbReference type="ARBA" id="ARBA00048539"/>
    </source>
</evidence>
<dbReference type="CDD" id="cd01992">
    <property type="entry name" value="TilS_N"/>
    <property type="match status" value="1"/>
</dbReference>
<dbReference type="Pfam" id="PF01171">
    <property type="entry name" value="ATP_bind_3"/>
    <property type="match status" value="1"/>
</dbReference>
<comment type="catalytic activity">
    <reaction evidence="5 6">
        <text>cytidine(34) in tRNA(Ile2) + L-lysine + ATP = lysidine(34) in tRNA(Ile2) + AMP + diphosphate + H(+)</text>
        <dbReference type="Rhea" id="RHEA:43744"/>
        <dbReference type="Rhea" id="RHEA-COMP:10625"/>
        <dbReference type="Rhea" id="RHEA-COMP:10670"/>
        <dbReference type="ChEBI" id="CHEBI:15378"/>
        <dbReference type="ChEBI" id="CHEBI:30616"/>
        <dbReference type="ChEBI" id="CHEBI:32551"/>
        <dbReference type="ChEBI" id="CHEBI:33019"/>
        <dbReference type="ChEBI" id="CHEBI:82748"/>
        <dbReference type="ChEBI" id="CHEBI:83665"/>
        <dbReference type="ChEBI" id="CHEBI:456215"/>
        <dbReference type="EC" id="6.3.4.19"/>
    </reaction>
</comment>
<evidence type="ECO:0000256" key="4">
    <source>
        <dbReference type="ARBA" id="ARBA00022840"/>
    </source>
</evidence>
<comment type="similarity">
    <text evidence="6">Belongs to the tRNA(Ile)-lysidine synthase family.</text>
</comment>
<name>A0A495CY58_9PROT</name>
<comment type="function">
    <text evidence="6">Ligates lysine onto the cytidine present at position 34 of the AUA codon-specific tRNA(Ile) that contains the anticodon CAU, in an ATP-dependent manner. Cytidine is converted to lysidine, thus changing the amino acid specificity of the tRNA from methionine to isoleucine.</text>
</comment>
<keyword evidence="3 6" id="KW-0547">Nucleotide-binding</keyword>
<dbReference type="SUPFAM" id="SSF52402">
    <property type="entry name" value="Adenine nucleotide alpha hydrolases-like"/>
    <property type="match status" value="1"/>
</dbReference>
<evidence type="ECO:0000256" key="6">
    <source>
        <dbReference type="HAMAP-Rule" id="MF_01161"/>
    </source>
</evidence>
<keyword evidence="2 6" id="KW-0819">tRNA processing</keyword>
<feature type="binding site" evidence="6">
    <location>
        <begin position="27"/>
        <end position="32"/>
    </location>
    <ligand>
        <name>ATP</name>
        <dbReference type="ChEBI" id="CHEBI:30616"/>
    </ligand>
</feature>
<keyword evidence="1 6" id="KW-0436">Ligase</keyword>
<keyword evidence="4 6" id="KW-0067">ATP-binding</keyword>
<dbReference type="GO" id="GO:0006400">
    <property type="term" value="P:tRNA modification"/>
    <property type="evidence" value="ECO:0007669"/>
    <property type="project" value="UniProtKB-UniRule"/>
</dbReference>
<evidence type="ECO:0000313" key="8">
    <source>
        <dbReference type="EMBL" id="RKQ94187.1"/>
    </source>
</evidence>
<dbReference type="EMBL" id="RBIM01000008">
    <property type="protein sequence ID" value="RKQ94187.1"/>
    <property type="molecule type" value="Genomic_DNA"/>
</dbReference>
<accession>A0A495CY58</accession>
<dbReference type="HAMAP" id="MF_01161">
    <property type="entry name" value="tRNA_Ile_lys_synt"/>
    <property type="match status" value="1"/>
</dbReference>
<evidence type="ECO:0000259" key="7">
    <source>
        <dbReference type="Pfam" id="PF01171"/>
    </source>
</evidence>
<dbReference type="GO" id="GO:0005737">
    <property type="term" value="C:cytoplasm"/>
    <property type="evidence" value="ECO:0007669"/>
    <property type="project" value="UniProtKB-SubCell"/>
</dbReference>